<reference evidence="2 3" key="1">
    <citation type="submission" date="2020-02" db="EMBL/GenBank/DDBJ databases">
        <authorList>
            <person name="Ferguson B K."/>
        </authorList>
    </citation>
    <scope>NUCLEOTIDE SEQUENCE [LARGE SCALE GENOMIC DNA]</scope>
</reference>
<name>A0A6H5HI72_9HEMI</name>
<accession>A0A6H5HI72</accession>
<proteinExistence type="predicted"/>
<feature type="compositionally biased region" description="Polar residues" evidence="1">
    <location>
        <begin position="47"/>
        <end position="56"/>
    </location>
</feature>
<feature type="non-terminal residue" evidence="2">
    <location>
        <position position="81"/>
    </location>
</feature>
<evidence type="ECO:0000313" key="3">
    <source>
        <dbReference type="Proteomes" id="UP000479000"/>
    </source>
</evidence>
<gene>
    <name evidence="2" type="ORF">NTEN_LOCUS20468</name>
</gene>
<protein>
    <submittedName>
        <fullName evidence="2">Uncharacterized protein</fullName>
    </submittedName>
</protein>
<feature type="region of interest" description="Disordered" evidence="1">
    <location>
        <begin position="1"/>
        <end position="59"/>
    </location>
</feature>
<evidence type="ECO:0000313" key="2">
    <source>
        <dbReference type="EMBL" id="CAB0016200.1"/>
    </source>
</evidence>
<dbReference type="EMBL" id="CADCXU010030099">
    <property type="protein sequence ID" value="CAB0016200.1"/>
    <property type="molecule type" value="Genomic_DNA"/>
</dbReference>
<dbReference type="Proteomes" id="UP000479000">
    <property type="component" value="Unassembled WGS sequence"/>
</dbReference>
<dbReference type="AlphaFoldDB" id="A0A6H5HI72"/>
<sequence>MAGFSAGSKRTLSWRWERSPSWRKNSPAGKKTSLLRSIMPRSGKPKLTSTAATPSSFRRRSAPSYRVLLAAGRPAVRHLRR</sequence>
<keyword evidence="3" id="KW-1185">Reference proteome</keyword>
<organism evidence="2 3">
    <name type="scientific">Nesidiocoris tenuis</name>
    <dbReference type="NCBI Taxonomy" id="355587"/>
    <lineage>
        <taxon>Eukaryota</taxon>
        <taxon>Metazoa</taxon>
        <taxon>Ecdysozoa</taxon>
        <taxon>Arthropoda</taxon>
        <taxon>Hexapoda</taxon>
        <taxon>Insecta</taxon>
        <taxon>Pterygota</taxon>
        <taxon>Neoptera</taxon>
        <taxon>Paraneoptera</taxon>
        <taxon>Hemiptera</taxon>
        <taxon>Heteroptera</taxon>
        <taxon>Panheteroptera</taxon>
        <taxon>Cimicomorpha</taxon>
        <taxon>Miridae</taxon>
        <taxon>Dicyphina</taxon>
        <taxon>Nesidiocoris</taxon>
    </lineage>
</organism>
<evidence type="ECO:0000256" key="1">
    <source>
        <dbReference type="SAM" id="MobiDB-lite"/>
    </source>
</evidence>